<protein>
    <submittedName>
        <fullName evidence="1">Uncharacterized protein</fullName>
    </submittedName>
</protein>
<proteinExistence type="predicted"/>
<keyword evidence="2" id="KW-1185">Reference proteome</keyword>
<reference evidence="1 2" key="1">
    <citation type="journal article" date="2023" name="BMC Biotechnol.">
        <title>Vitis rotundifolia cv Carlos genome sequencing.</title>
        <authorList>
            <person name="Huff M."/>
            <person name="Hulse-Kemp A."/>
            <person name="Scheffler B."/>
            <person name="Youngblood R."/>
            <person name="Simpson S."/>
            <person name="Babiker E."/>
            <person name="Staton M."/>
        </authorList>
    </citation>
    <scope>NUCLEOTIDE SEQUENCE [LARGE SCALE GENOMIC DNA]</scope>
    <source>
        <tissue evidence="1">Leaf</tissue>
    </source>
</reference>
<evidence type="ECO:0000313" key="2">
    <source>
        <dbReference type="Proteomes" id="UP001168098"/>
    </source>
</evidence>
<gene>
    <name evidence="1" type="ORF">PVL29_006338</name>
</gene>
<dbReference type="InterPro" id="IPR035966">
    <property type="entry name" value="PKF_sf"/>
</dbReference>
<dbReference type="GO" id="GO:0003872">
    <property type="term" value="F:6-phosphofructokinase activity"/>
    <property type="evidence" value="ECO:0007669"/>
    <property type="project" value="InterPro"/>
</dbReference>
<organism evidence="1 2">
    <name type="scientific">Vitis rotundifolia</name>
    <name type="common">Muscadine grape</name>
    <dbReference type="NCBI Taxonomy" id="103349"/>
    <lineage>
        <taxon>Eukaryota</taxon>
        <taxon>Viridiplantae</taxon>
        <taxon>Streptophyta</taxon>
        <taxon>Embryophyta</taxon>
        <taxon>Tracheophyta</taxon>
        <taxon>Spermatophyta</taxon>
        <taxon>Magnoliopsida</taxon>
        <taxon>eudicotyledons</taxon>
        <taxon>Gunneridae</taxon>
        <taxon>Pentapetalae</taxon>
        <taxon>rosids</taxon>
        <taxon>Vitales</taxon>
        <taxon>Vitaceae</taxon>
        <taxon>Viteae</taxon>
        <taxon>Vitis</taxon>
    </lineage>
</organism>
<dbReference type="SUPFAM" id="SSF53784">
    <property type="entry name" value="Phosphofructokinase"/>
    <property type="match status" value="1"/>
</dbReference>
<dbReference type="Gene3D" id="3.40.50.450">
    <property type="match status" value="1"/>
</dbReference>
<comment type="caution">
    <text evidence="1">The sequence shown here is derived from an EMBL/GenBank/DDBJ whole genome shotgun (WGS) entry which is preliminary data.</text>
</comment>
<name>A0AA39DXX9_VITRO</name>
<evidence type="ECO:0000313" key="1">
    <source>
        <dbReference type="EMBL" id="KAJ9700958.1"/>
    </source>
</evidence>
<dbReference type="EMBL" id="JARBHA010000005">
    <property type="protein sequence ID" value="KAJ9700958.1"/>
    <property type="molecule type" value="Genomic_DNA"/>
</dbReference>
<dbReference type="AlphaFoldDB" id="A0AA39DXX9"/>
<accession>A0AA39DXX9</accession>
<sequence>MSPSIFTNGGASAENSTTGRFTVVYSEVQTSRLNYSLPLPSVLKSSFKIVDGPLSFAVDNPGEIAELFSNPFRQLSAMLVPSESALLADQKLKIGVALSGGQAPG</sequence>
<dbReference type="Proteomes" id="UP001168098">
    <property type="component" value="Unassembled WGS sequence"/>
</dbReference>